<proteinExistence type="predicted"/>
<keyword evidence="2" id="KW-1185">Reference proteome</keyword>
<dbReference type="AlphaFoldDB" id="A0A7J7DQT9"/>
<reference evidence="1 2" key="1">
    <citation type="journal article" date="2020" name="Nat. Commun.">
        <title>Genome of Tripterygium wilfordii and identification of cytochrome P450 involved in triptolide biosynthesis.</title>
        <authorList>
            <person name="Tu L."/>
            <person name="Su P."/>
            <person name="Zhang Z."/>
            <person name="Gao L."/>
            <person name="Wang J."/>
            <person name="Hu T."/>
            <person name="Zhou J."/>
            <person name="Zhang Y."/>
            <person name="Zhao Y."/>
            <person name="Liu Y."/>
            <person name="Song Y."/>
            <person name="Tong Y."/>
            <person name="Lu Y."/>
            <person name="Yang J."/>
            <person name="Xu C."/>
            <person name="Jia M."/>
            <person name="Peters R.J."/>
            <person name="Huang L."/>
            <person name="Gao W."/>
        </authorList>
    </citation>
    <scope>NUCLEOTIDE SEQUENCE [LARGE SCALE GENOMIC DNA]</scope>
    <source>
        <strain evidence="2">cv. XIE 37</strain>
        <tissue evidence="1">Leaf</tissue>
    </source>
</reference>
<evidence type="ECO:0000313" key="2">
    <source>
        <dbReference type="Proteomes" id="UP000593562"/>
    </source>
</evidence>
<sequence>MFSQDMTDEISVLKFVYIINAKNPEDPLLEYVYSDFWVEELELRFGKIFLVTWCWNLHIFPALNIYFGLCSSLCRKWAERLQRGQVISNFIHRSMPLENFKEVFYSTLLWPWCCTVSDGNRVLYHRFVNQIANSQIRN</sequence>
<accession>A0A7J7DQT9</accession>
<comment type="caution">
    <text evidence="1">The sequence shown here is derived from an EMBL/GenBank/DDBJ whole genome shotgun (WGS) entry which is preliminary data.</text>
</comment>
<organism evidence="1 2">
    <name type="scientific">Tripterygium wilfordii</name>
    <name type="common">Thunder God vine</name>
    <dbReference type="NCBI Taxonomy" id="458696"/>
    <lineage>
        <taxon>Eukaryota</taxon>
        <taxon>Viridiplantae</taxon>
        <taxon>Streptophyta</taxon>
        <taxon>Embryophyta</taxon>
        <taxon>Tracheophyta</taxon>
        <taxon>Spermatophyta</taxon>
        <taxon>Magnoliopsida</taxon>
        <taxon>eudicotyledons</taxon>
        <taxon>Gunneridae</taxon>
        <taxon>Pentapetalae</taxon>
        <taxon>rosids</taxon>
        <taxon>fabids</taxon>
        <taxon>Celastrales</taxon>
        <taxon>Celastraceae</taxon>
        <taxon>Tripterygium</taxon>
    </lineage>
</organism>
<evidence type="ECO:0000313" key="1">
    <source>
        <dbReference type="EMBL" id="KAF5748762.1"/>
    </source>
</evidence>
<gene>
    <name evidence="1" type="ORF">HS088_TW04G00720</name>
</gene>
<name>A0A7J7DQT9_TRIWF</name>
<dbReference type="Proteomes" id="UP000593562">
    <property type="component" value="Unassembled WGS sequence"/>
</dbReference>
<dbReference type="EMBL" id="JAAARO010000004">
    <property type="protein sequence ID" value="KAF5748762.1"/>
    <property type="molecule type" value="Genomic_DNA"/>
</dbReference>
<protein>
    <submittedName>
        <fullName evidence="1">Uncharacterized protein</fullName>
    </submittedName>
</protein>
<dbReference type="InParanoid" id="A0A7J7DQT9"/>